<gene>
    <name evidence="10" type="ORF">GR183_09200</name>
</gene>
<keyword evidence="4 6" id="KW-0067">ATP-binding</keyword>
<dbReference type="PANTHER" id="PTHR47959">
    <property type="entry name" value="ATP-DEPENDENT RNA HELICASE RHLE-RELATED"/>
    <property type="match status" value="1"/>
</dbReference>
<accession>A0A7X3LU01</accession>
<dbReference type="CDD" id="cd18787">
    <property type="entry name" value="SF2_C_DEAD"/>
    <property type="match status" value="1"/>
</dbReference>
<dbReference type="SUPFAM" id="SSF52540">
    <property type="entry name" value="P-loop containing nucleoside triphosphate hydrolases"/>
    <property type="match status" value="1"/>
</dbReference>
<evidence type="ECO:0000256" key="5">
    <source>
        <dbReference type="ARBA" id="ARBA00038437"/>
    </source>
</evidence>
<sequence>MPLIEGAHPALARALEKRGYTELTSIQAAVLEIETPDADLLVSAQTGSGKTVAFGLAIAPTLLGREESFSGAGEPLALAIAPTRELALQVAREFEWLYAGTGARISTCVGGMDMRKERRALAQGAHIVVGTPGRLRDHVERGYLDLSALRVVVLDEADEMLDLGFREDLEFILDAAPDNRRTLLFSATVPRPIVQLAKRFQKDALRLSTIEEQAPHGDIDYRAYPVAPVDRENAIVNVLRFHEAESTIIFCATREAVKHLSARLANRGFSVVSLSGELSQSERTHALQAMRDRRARVCVATDVAARGLDLPNLDLVIHADLPTGRAALLHRSGRTGRAGRKGVSAVIVPYTRRRGAERLFGGAGVEVNWTQTPTADDIRVRDRARILDDPSLIGETGEEDASLAAELLEKHGAEKIASAYLRLLQARYPTPEDLIEAVPARREEGERRRGKDRPDRAAGQGSKGDGAQRQPNFEGGVWFRVSLGRKHRADPRWLLPMICRAGHVTKRDVGTIRINEADTRVEISPEAADRFWQTIVVNGTGEKNVKITLSDEGEHTPSRGRAGHGKPKGRKPAGQERTSGKPSARKFKAKPRRKKPAND</sequence>
<dbReference type="PROSITE" id="PS51194">
    <property type="entry name" value="HELICASE_CTER"/>
    <property type="match status" value="1"/>
</dbReference>
<evidence type="ECO:0000313" key="10">
    <source>
        <dbReference type="EMBL" id="MXN65082.1"/>
    </source>
</evidence>
<evidence type="ECO:0000256" key="4">
    <source>
        <dbReference type="ARBA" id="ARBA00022840"/>
    </source>
</evidence>
<dbReference type="AlphaFoldDB" id="A0A7X3LU01"/>
<dbReference type="SMART" id="SM00487">
    <property type="entry name" value="DEXDc"/>
    <property type="match status" value="1"/>
</dbReference>
<dbReference type="Pfam" id="PF03880">
    <property type="entry name" value="DbpA"/>
    <property type="match status" value="1"/>
</dbReference>
<protein>
    <submittedName>
        <fullName evidence="10">DEAD/DEAH box helicase</fullName>
    </submittedName>
</protein>
<feature type="region of interest" description="Disordered" evidence="7">
    <location>
        <begin position="549"/>
        <end position="599"/>
    </location>
</feature>
<evidence type="ECO:0000256" key="7">
    <source>
        <dbReference type="SAM" id="MobiDB-lite"/>
    </source>
</evidence>
<dbReference type="PROSITE" id="PS00039">
    <property type="entry name" value="DEAD_ATP_HELICASE"/>
    <property type="match status" value="1"/>
</dbReference>
<comment type="similarity">
    <text evidence="5 6">Belongs to the DEAD box helicase family.</text>
</comment>
<proteinExistence type="inferred from homology"/>
<evidence type="ECO:0000313" key="11">
    <source>
        <dbReference type="Proteomes" id="UP000433101"/>
    </source>
</evidence>
<dbReference type="InterPro" id="IPR044742">
    <property type="entry name" value="DEAD/DEAH_RhlB"/>
</dbReference>
<keyword evidence="2 6" id="KW-0378">Hydrolase</keyword>
<evidence type="ECO:0000256" key="6">
    <source>
        <dbReference type="RuleBase" id="RU000492"/>
    </source>
</evidence>
<dbReference type="GO" id="GO:0003724">
    <property type="term" value="F:RNA helicase activity"/>
    <property type="evidence" value="ECO:0007669"/>
    <property type="project" value="TreeGrafter"/>
</dbReference>
<feature type="domain" description="Helicase C-terminal" evidence="9">
    <location>
        <begin position="230"/>
        <end position="386"/>
    </location>
</feature>
<dbReference type="Gene3D" id="3.40.50.300">
    <property type="entry name" value="P-loop containing nucleotide triphosphate hydrolases"/>
    <property type="match status" value="2"/>
</dbReference>
<dbReference type="InterPro" id="IPR000629">
    <property type="entry name" value="RNA-helicase_DEAD-box_CS"/>
</dbReference>
<dbReference type="EMBL" id="WUMV01000003">
    <property type="protein sequence ID" value="MXN65082.1"/>
    <property type="molecule type" value="Genomic_DNA"/>
</dbReference>
<dbReference type="GO" id="GO:0003676">
    <property type="term" value="F:nucleic acid binding"/>
    <property type="evidence" value="ECO:0007669"/>
    <property type="project" value="InterPro"/>
</dbReference>
<dbReference type="Pfam" id="PF00270">
    <property type="entry name" value="DEAD"/>
    <property type="match status" value="1"/>
</dbReference>
<dbReference type="InterPro" id="IPR011545">
    <property type="entry name" value="DEAD/DEAH_box_helicase_dom"/>
</dbReference>
<name>A0A7X3LU01_9HYPH</name>
<dbReference type="GO" id="GO:0016787">
    <property type="term" value="F:hydrolase activity"/>
    <property type="evidence" value="ECO:0007669"/>
    <property type="project" value="UniProtKB-KW"/>
</dbReference>
<keyword evidence="1 6" id="KW-0547">Nucleotide-binding</keyword>
<comment type="caution">
    <text evidence="10">The sequence shown here is derived from an EMBL/GenBank/DDBJ whole genome shotgun (WGS) entry which is preliminary data.</text>
</comment>
<feature type="compositionally biased region" description="Basic and acidic residues" evidence="7">
    <location>
        <begin position="439"/>
        <end position="456"/>
    </location>
</feature>
<dbReference type="GO" id="GO:0005829">
    <property type="term" value="C:cytosol"/>
    <property type="evidence" value="ECO:0007669"/>
    <property type="project" value="TreeGrafter"/>
</dbReference>
<dbReference type="InterPro" id="IPR050079">
    <property type="entry name" value="DEAD_box_RNA_helicase"/>
</dbReference>
<feature type="compositionally biased region" description="Basic residues" evidence="7">
    <location>
        <begin position="561"/>
        <end position="571"/>
    </location>
</feature>
<evidence type="ECO:0000259" key="9">
    <source>
        <dbReference type="PROSITE" id="PS51194"/>
    </source>
</evidence>
<dbReference type="RefSeq" id="WP_160775303.1">
    <property type="nucleotide sequence ID" value="NZ_WUMV01000003.1"/>
</dbReference>
<evidence type="ECO:0000256" key="2">
    <source>
        <dbReference type="ARBA" id="ARBA00022801"/>
    </source>
</evidence>
<dbReference type="CDD" id="cd00268">
    <property type="entry name" value="DEADc"/>
    <property type="match status" value="1"/>
</dbReference>
<dbReference type="Proteomes" id="UP000433101">
    <property type="component" value="Unassembled WGS sequence"/>
</dbReference>
<dbReference type="InterPro" id="IPR012677">
    <property type="entry name" value="Nucleotide-bd_a/b_plait_sf"/>
</dbReference>
<evidence type="ECO:0000259" key="8">
    <source>
        <dbReference type="PROSITE" id="PS51192"/>
    </source>
</evidence>
<keyword evidence="11" id="KW-1185">Reference proteome</keyword>
<keyword evidence="3 6" id="KW-0347">Helicase</keyword>
<evidence type="ECO:0000256" key="1">
    <source>
        <dbReference type="ARBA" id="ARBA00022741"/>
    </source>
</evidence>
<dbReference type="InterPro" id="IPR005580">
    <property type="entry name" value="DbpA/CsdA_RNA-bd_dom"/>
</dbReference>
<dbReference type="SMART" id="SM00490">
    <property type="entry name" value="HELICc"/>
    <property type="match status" value="1"/>
</dbReference>
<organism evidence="10 11">
    <name type="scientific">Stappia sediminis</name>
    <dbReference type="NCBI Taxonomy" id="2692190"/>
    <lineage>
        <taxon>Bacteria</taxon>
        <taxon>Pseudomonadati</taxon>
        <taxon>Pseudomonadota</taxon>
        <taxon>Alphaproteobacteria</taxon>
        <taxon>Hyphomicrobiales</taxon>
        <taxon>Stappiaceae</taxon>
        <taxon>Stappia</taxon>
    </lineage>
</organism>
<reference evidence="10 11" key="1">
    <citation type="submission" date="2019-12" db="EMBL/GenBank/DDBJ databases">
        <authorList>
            <person name="Li M."/>
        </authorList>
    </citation>
    <scope>NUCLEOTIDE SEQUENCE [LARGE SCALE GENOMIC DNA]</scope>
    <source>
        <strain evidence="10 11">GBMRC 2046</strain>
    </source>
</reference>
<dbReference type="PROSITE" id="PS51192">
    <property type="entry name" value="HELICASE_ATP_BIND_1"/>
    <property type="match status" value="1"/>
</dbReference>
<evidence type="ECO:0000256" key="3">
    <source>
        <dbReference type="ARBA" id="ARBA00022806"/>
    </source>
</evidence>
<dbReference type="InterPro" id="IPR027417">
    <property type="entry name" value="P-loop_NTPase"/>
</dbReference>
<feature type="compositionally biased region" description="Basic residues" evidence="7">
    <location>
        <begin position="583"/>
        <end position="599"/>
    </location>
</feature>
<feature type="domain" description="Helicase ATP-binding" evidence="8">
    <location>
        <begin position="31"/>
        <end position="207"/>
    </location>
</feature>
<dbReference type="InterPro" id="IPR014001">
    <property type="entry name" value="Helicase_ATP-bd"/>
</dbReference>
<feature type="region of interest" description="Disordered" evidence="7">
    <location>
        <begin position="435"/>
        <end position="473"/>
    </location>
</feature>
<dbReference type="InterPro" id="IPR001650">
    <property type="entry name" value="Helicase_C-like"/>
</dbReference>
<dbReference type="Gene3D" id="3.30.70.330">
    <property type="match status" value="1"/>
</dbReference>
<dbReference type="CDD" id="cd12252">
    <property type="entry name" value="RRM_DbpA"/>
    <property type="match status" value="1"/>
</dbReference>
<dbReference type="GO" id="GO:0005524">
    <property type="term" value="F:ATP binding"/>
    <property type="evidence" value="ECO:0007669"/>
    <property type="project" value="UniProtKB-KW"/>
</dbReference>
<dbReference type="Pfam" id="PF00271">
    <property type="entry name" value="Helicase_C"/>
    <property type="match status" value="1"/>
</dbReference>
<dbReference type="PANTHER" id="PTHR47959:SF1">
    <property type="entry name" value="ATP-DEPENDENT RNA HELICASE DBPA"/>
    <property type="match status" value="1"/>
</dbReference>